<dbReference type="EMBL" id="CARXXK010000001">
    <property type="protein sequence ID" value="CAI6348452.1"/>
    <property type="molecule type" value="Genomic_DNA"/>
</dbReference>
<proteinExistence type="predicted"/>
<gene>
    <name evidence="1" type="ORF">MEUPH1_LOCUS5125</name>
</gene>
<reference evidence="1 2" key="1">
    <citation type="submission" date="2023-01" db="EMBL/GenBank/DDBJ databases">
        <authorList>
            <person name="Whitehead M."/>
        </authorList>
    </citation>
    <scope>NUCLEOTIDE SEQUENCE [LARGE SCALE GENOMIC DNA]</scope>
</reference>
<evidence type="ECO:0000313" key="1">
    <source>
        <dbReference type="EMBL" id="CAI6348452.1"/>
    </source>
</evidence>
<keyword evidence="2" id="KW-1185">Reference proteome</keyword>
<dbReference type="Proteomes" id="UP001160148">
    <property type="component" value="Unassembled WGS sequence"/>
</dbReference>
<name>A0AAV0VZX8_9HEMI</name>
<accession>A0AAV0VZX8</accession>
<organism evidence="1 2">
    <name type="scientific">Macrosiphum euphorbiae</name>
    <name type="common">potato aphid</name>
    <dbReference type="NCBI Taxonomy" id="13131"/>
    <lineage>
        <taxon>Eukaryota</taxon>
        <taxon>Metazoa</taxon>
        <taxon>Ecdysozoa</taxon>
        <taxon>Arthropoda</taxon>
        <taxon>Hexapoda</taxon>
        <taxon>Insecta</taxon>
        <taxon>Pterygota</taxon>
        <taxon>Neoptera</taxon>
        <taxon>Paraneoptera</taxon>
        <taxon>Hemiptera</taxon>
        <taxon>Sternorrhyncha</taxon>
        <taxon>Aphidomorpha</taxon>
        <taxon>Aphidoidea</taxon>
        <taxon>Aphididae</taxon>
        <taxon>Macrosiphini</taxon>
        <taxon>Macrosiphum</taxon>
    </lineage>
</organism>
<dbReference type="AlphaFoldDB" id="A0AAV0VZX8"/>
<comment type="caution">
    <text evidence="1">The sequence shown here is derived from an EMBL/GenBank/DDBJ whole genome shotgun (WGS) entry which is preliminary data.</text>
</comment>
<evidence type="ECO:0000313" key="2">
    <source>
        <dbReference type="Proteomes" id="UP001160148"/>
    </source>
</evidence>
<sequence>MDLYTESKLKEWGFSKEIIEVFKDEEINEMALLSLTETMMTQLFPKIGQRSNLAVQKIELQPKHPAIDWDNLEFEVTDTDNILLPFDGNVVEEEISLNDSLLVSSNTISTSTTNIKHYLEQYYHDGKCVLSFYGSCGYLNQSLRNKLASVIIKDRIQKSIKLDKVQFTELAKGIEELFPTESWETYFIPYLKVGDKITPNRGKLYDKYCHLKKEMKRITPNKKRNHSETVENNTNFVEHDNFEDSINWLKHNIQPETTFVKLWKETSNFRFNQSLNNIKLFPGLTKPTGYLLIEIDFIQLFPTKEMGLLNKYECFNENLKKMLKIKKPYLGSQEESLLQQIFIPVKLGDDDLAAFSILPHLFQPVSTVITKINGSSSTRTTHKPSKLEQEAAFILETVIKAFDVCFKSFHTFNLEYPVKAKQVWTFFQIYFYGIQAASKSDQQFLSVKSLLKDINN</sequence>
<protein>
    <submittedName>
        <fullName evidence="1">Uncharacterized protein</fullName>
    </submittedName>
</protein>